<organism evidence="7 8">
    <name type="scientific">Phycomyces blakesleeanus (strain ATCC 8743b / DSM 1359 / FGSC 10004 / NBRC 33097 / NRRL 1555)</name>
    <dbReference type="NCBI Taxonomy" id="763407"/>
    <lineage>
        <taxon>Eukaryota</taxon>
        <taxon>Fungi</taxon>
        <taxon>Fungi incertae sedis</taxon>
        <taxon>Mucoromycota</taxon>
        <taxon>Mucoromycotina</taxon>
        <taxon>Mucoromycetes</taxon>
        <taxon>Mucorales</taxon>
        <taxon>Phycomycetaceae</taxon>
        <taxon>Phycomyces</taxon>
    </lineage>
</organism>
<dbReference type="AlphaFoldDB" id="A0A163A029"/>
<sequence>MTTTHLNWRFVPHPTVDIDPRVMSDRKKNINLVCISLLATSAGFASLIYFPGVPGITADLNAPPIAITLTAALFALFTGIAPVFWASASDHYHIRRLPNLLSMVIFSAASLGMAFVKNIWALVVLRCLQAVGASCGQAVGAGMIADLYELEERGSAFGKYFFGMFIGPLLGPIVGGFLSMSAVSWRATFWFCFALGVVIFILCFLFLNETYRDNSKFDHVNEVSDAKSATLVEDQPRKKALNPIDPFLMLRHPFVFIASFTGGVMFGGMFAIETIIPKIYEDNYGFSAWQTGILRLPNTGLGNAIGSVVGGYLSDRLLLRSRARRGGRAVVEDRLTANCWPGGFILVPLGQLLFGWMAQTKGSVWACIVAFGIQTFGMNQVMAATSAYLVDAMPGQGASASAAATLFRQAMACILTLAANPMVAAIGPGWTTVFLAGLTVFSMALLAILAIYGERLRRWSGYEDKLSQ</sequence>
<comment type="subcellular location">
    <subcellularLocation>
        <location evidence="1">Membrane</location>
        <topology evidence="1">Multi-pass membrane protein</topology>
    </subcellularLocation>
</comment>
<dbReference type="RefSeq" id="XP_018288191.1">
    <property type="nucleotide sequence ID" value="XM_018428465.1"/>
</dbReference>
<evidence type="ECO:0000256" key="4">
    <source>
        <dbReference type="ARBA" id="ARBA00023136"/>
    </source>
</evidence>
<proteinExistence type="predicted"/>
<keyword evidence="4 5" id="KW-0472">Membrane</keyword>
<dbReference type="Pfam" id="PF07690">
    <property type="entry name" value="MFS_1"/>
    <property type="match status" value="1"/>
</dbReference>
<dbReference type="InterPro" id="IPR036259">
    <property type="entry name" value="MFS_trans_sf"/>
</dbReference>
<feature type="transmembrane region" description="Helical" evidence="5">
    <location>
        <begin position="62"/>
        <end position="85"/>
    </location>
</feature>
<feature type="transmembrane region" description="Helical" evidence="5">
    <location>
        <begin position="433"/>
        <end position="452"/>
    </location>
</feature>
<dbReference type="GeneID" id="28989371"/>
<protein>
    <recommendedName>
        <fullName evidence="6">Major facilitator superfamily (MFS) profile domain-containing protein</fullName>
    </recommendedName>
</protein>
<feature type="transmembrane region" description="Helical" evidence="5">
    <location>
        <begin position="254"/>
        <end position="276"/>
    </location>
</feature>
<dbReference type="PROSITE" id="PS50850">
    <property type="entry name" value="MFS"/>
    <property type="match status" value="1"/>
</dbReference>
<evidence type="ECO:0000313" key="7">
    <source>
        <dbReference type="EMBL" id="OAD70151.1"/>
    </source>
</evidence>
<evidence type="ECO:0000313" key="8">
    <source>
        <dbReference type="Proteomes" id="UP000077315"/>
    </source>
</evidence>
<dbReference type="InterPro" id="IPR011701">
    <property type="entry name" value="MFS"/>
</dbReference>
<feature type="transmembrane region" description="Helical" evidence="5">
    <location>
        <begin position="97"/>
        <end position="116"/>
    </location>
</feature>
<feature type="transmembrane region" description="Helical" evidence="5">
    <location>
        <begin position="30"/>
        <end position="50"/>
    </location>
</feature>
<dbReference type="GO" id="GO:0005886">
    <property type="term" value="C:plasma membrane"/>
    <property type="evidence" value="ECO:0007669"/>
    <property type="project" value="TreeGrafter"/>
</dbReference>
<keyword evidence="3 5" id="KW-1133">Transmembrane helix</keyword>
<dbReference type="Proteomes" id="UP000077315">
    <property type="component" value="Unassembled WGS sequence"/>
</dbReference>
<dbReference type="Gene3D" id="1.20.1250.20">
    <property type="entry name" value="MFS general substrate transporter like domains"/>
    <property type="match status" value="1"/>
</dbReference>
<evidence type="ECO:0000256" key="3">
    <source>
        <dbReference type="ARBA" id="ARBA00022989"/>
    </source>
</evidence>
<feature type="transmembrane region" description="Helical" evidence="5">
    <location>
        <begin position="187"/>
        <end position="207"/>
    </location>
</feature>
<evidence type="ECO:0000256" key="2">
    <source>
        <dbReference type="ARBA" id="ARBA00022692"/>
    </source>
</evidence>
<dbReference type="SUPFAM" id="SSF103473">
    <property type="entry name" value="MFS general substrate transporter"/>
    <property type="match status" value="1"/>
</dbReference>
<dbReference type="STRING" id="763407.A0A163A029"/>
<dbReference type="PANTHER" id="PTHR23502">
    <property type="entry name" value="MAJOR FACILITATOR SUPERFAMILY"/>
    <property type="match status" value="1"/>
</dbReference>
<gene>
    <name evidence="7" type="ORF">PHYBLDRAFT_115460</name>
</gene>
<feature type="transmembrane region" description="Helical" evidence="5">
    <location>
        <begin position="160"/>
        <end position="181"/>
    </location>
</feature>
<feature type="domain" description="Major facilitator superfamily (MFS) profile" evidence="6">
    <location>
        <begin position="31"/>
        <end position="456"/>
    </location>
</feature>
<feature type="transmembrane region" description="Helical" evidence="5">
    <location>
        <begin position="363"/>
        <end position="390"/>
    </location>
</feature>
<reference evidence="8" key="1">
    <citation type="submission" date="2015-06" db="EMBL/GenBank/DDBJ databases">
        <title>Expansion of signal transduction pathways in fungi by whole-genome duplication.</title>
        <authorList>
            <consortium name="DOE Joint Genome Institute"/>
            <person name="Corrochano L.M."/>
            <person name="Kuo A."/>
            <person name="Marcet-Houben M."/>
            <person name="Polaino S."/>
            <person name="Salamov A."/>
            <person name="Villalobos J.M."/>
            <person name="Alvarez M.I."/>
            <person name="Avalos J."/>
            <person name="Benito E.P."/>
            <person name="Benoit I."/>
            <person name="Burger G."/>
            <person name="Camino L.P."/>
            <person name="Canovas D."/>
            <person name="Cerda-Olmedo E."/>
            <person name="Cheng J.-F."/>
            <person name="Dominguez A."/>
            <person name="Elias M."/>
            <person name="Eslava A.P."/>
            <person name="Glaser F."/>
            <person name="Grimwood J."/>
            <person name="Gutierrez G."/>
            <person name="Heitman J."/>
            <person name="Henrissat B."/>
            <person name="Iturriaga E.A."/>
            <person name="Lang B.F."/>
            <person name="Lavin J.L."/>
            <person name="Lee S."/>
            <person name="Li W."/>
            <person name="Lindquist E."/>
            <person name="Lopez-Garcia S."/>
            <person name="Luque E.M."/>
            <person name="Marcos A.T."/>
            <person name="Martin J."/>
            <person name="McCluskey K."/>
            <person name="Medina H.R."/>
            <person name="Miralles-Duran A."/>
            <person name="Miyazaki A."/>
            <person name="Munoz-Torres E."/>
            <person name="Oguiza J.A."/>
            <person name="Ohm R."/>
            <person name="Olmedo M."/>
            <person name="Orejas M."/>
            <person name="Ortiz-Castellanos L."/>
            <person name="Pisabarro A.G."/>
            <person name="Rodriguez-Romero J."/>
            <person name="Ruiz-Herrera J."/>
            <person name="Ruiz-Vazquez R."/>
            <person name="Sanz C."/>
            <person name="Schackwitz W."/>
            <person name="Schmutz J."/>
            <person name="Shahriari M."/>
            <person name="Shelest E."/>
            <person name="Silva-Franco F."/>
            <person name="Soanes D."/>
            <person name="Syed K."/>
            <person name="Tagua V.G."/>
            <person name="Talbot N.J."/>
            <person name="Thon M."/>
            <person name="De vries R.P."/>
            <person name="Wiebenga A."/>
            <person name="Yadav J.S."/>
            <person name="Braun E.L."/>
            <person name="Baker S."/>
            <person name="Garre V."/>
            <person name="Horwitz B."/>
            <person name="Torres-Martinez S."/>
            <person name="Idnurm A."/>
            <person name="Herrera-Estrella A."/>
            <person name="Gabaldon T."/>
            <person name="Grigoriev I.V."/>
        </authorList>
    </citation>
    <scope>NUCLEOTIDE SEQUENCE [LARGE SCALE GENOMIC DNA]</scope>
    <source>
        <strain evidence="8">NRRL 1555(-)</strain>
    </source>
</reference>
<dbReference type="OrthoDB" id="3936150at2759"/>
<keyword evidence="2 5" id="KW-0812">Transmembrane</keyword>
<dbReference type="GO" id="GO:0022857">
    <property type="term" value="F:transmembrane transporter activity"/>
    <property type="evidence" value="ECO:0007669"/>
    <property type="project" value="InterPro"/>
</dbReference>
<accession>A0A163A029</accession>
<evidence type="ECO:0000256" key="5">
    <source>
        <dbReference type="SAM" id="Phobius"/>
    </source>
</evidence>
<evidence type="ECO:0000259" key="6">
    <source>
        <dbReference type="PROSITE" id="PS50850"/>
    </source>
</evidence>
<dbReference type="EMBL" id="KV440989">
    <property type="protein sequence ID" value="OAD70151.1"/>
    <property type="molecule type" value="Genomic_DNA"/>
</dbReference>
<dbReference type="VEuPathDB" id="FungiDB:PHYBLDRAFT_115460"/>
<evidence type="ECO:0000256" key="1">
    <source>
        <dbReference type="ARBA" id="ARBA00004141"/>
    </source>
</evidence>
<dbReference type="PANTHER" id="PTHR23502:SF64">
    <property type="entry name" value="TRANSPORTER, PUTATIVE (AFU_ORTHOLOGUE AFUA_3G11760)-RELATED"/>
    <property type="match status" value="1"/>
</dbReference>
<keyword evidence="8" id="KW-1185">Reference proteome</keyword>
<dbReference type="InterPro" id="IPR020846">
    <property type="entry name" value="MFS_dom"/>
</dbReference>
<dbReference type="InParanoid" id="A0A163A029"/>
<name>A0A163A029_PHYB8</name>